<name>A0A2T5BZS3_9BACT</name>
<dbReference type="InterPro" id="IPR019734">
    <property type="entry name" value="TPR_rpt"/>
</dbReference>
<dbReference type="Proteomes" id="UP000243525">
    <property type="component" value="Unassembled WGS sequence"/>
</dbReference>
<feature type="transmembrane region" description="Helical" evidence="2">
    <location>
        <begin position="339"/>
        <end position="358"/>
    </location>
</feature>
<gene>
    <name evidence="3" type="ORF">C8N47_11367</name>
</gene>
<evidence type="ECO:0000256" key="1">
    <source>
        <dbReference type="SAM" id="Coils"/>
    </source>
</evidence>
<dbReference type="AlphaFoldDB" id="A0A2T5BZS3"/>
<dbReference type="RefSeq" id="WP_107823000.1">
    <property type="nucleotide sequence ID" value="NZ_OY782574.1"/>
</dbReference>
<proteinExistence type="predicted"/>
<protein>
    <submittedName>
        <fullName evidence="3">Uncharacterized protein</fullName>
    </submittedName>
</protein>
<reference evidence="3 4" key="1">
    <citation type="submission" date="2018-04" db="EMBL/GenBank/DDBJ databases">
        <title>Genomic Encyclopedia of Archaeal and Bacterial Type Strains, Phase II (KMG-II): from individual species to whole genera.</title>
        <authorList>
            <person name="Goeker M."/>
        </authorList>
    </citation>
    <scope>NUCLEOTIDE SEQUENCE [LARGE SCALE GENOMIC DNA]</scope>
    <source>
        <strain evidence="3 4">DSM 28823</strain>
    </source>
</reference>
<evidence type="ECO:0000256" key="2">
    <source>
        <dbReference type="SAM" id="Phobius"/>
    </source>
</evidence>
<comment type="caution">
    <text evidence="3">The sequence shown here is derived from an EMBL/GenBank/DDBJ whole genome shotgun (WGS) entry which is preliminary data.</text>
</comment>
<keyword evidence="2" id="KW-0472">Membrane</keyword>
<organism evidence="3 4">
    <name type="scientific">Mangrovibacterium marinum</name>
    <dbReference type="NCBI Taxonomy" id="1639118"/>
    <lineage>
        <taxon>Bacteria</taxon>
        <taxon>Pseudomonadati</taxon>
        <taxon>Bacteroidota</taxon>
        <taxon>Bacteroidia</taxon>
        <taxon>Marinilabiliales</taxon>
        <taxon>Prolixibacteraceae</taxon>
        <taxon>Mangrovibacterium</taxon>
    </lineage>
</organism>
<sequence>MIRKSDITQYIDRYLNQELTDDELTDFNAEMAINPDIEEEIALQQDIEAAISETDITALRANMQAVIAEESAQRDLVDYSDYSFELSEDMSSFNQFKSSVSISDIVAFAESLPKLHLAQYKIAEKENIHPYYKEQIEEQNASDEEFLLSPEDEAIFAEVEQAMAEREISELRDNLQHIAANMPAHEYDSKELDEYINQEMDPNFLHDFESELAVNEGLMKDVELYRHVDQAIGETDIMDLRASLSQIHQTESSTSHKIEEIDRYLNSELDEDERSSFENELTQNPDLAAELELHKEIAQALVEDDVMNLRDQLDGISEKVLRERRKERSFVARIPRSRITAATIAASLILLIGITSLLKRNSTGNEEKLYSQYFRPYEATGIFRSSNSDLDSKINLALHKYNAAEYTEAINLFEEVLQSDLHNPVGNFYQGMSFQELGKYDRAIHSYNEVIKAKNNLFVEQAEWYAALCYMQNDNRRKAYKQFKQIAENNGYYSEKASAILRKLADLE</sequence>
<dbReference type="OrthoDB" id="979271at2"/>
<evidence type="ECO:0000313" key="3">
    <source>
        <dbReference type="EMBL" id="PTN07801.1"/>
    </source>
</evidence>
<dbReference type="SUPFAM" id="SSF48452">
    <property type="entry name" value="TPR-like"/>
    <property type="match status" value="1"/>
</dbReference>
<keyword evidence="2" id="KW-0812">Transmembrane</keyword>
<dbReference type="InterPro" id="IPR011990">
    <property type="entry name" value="TPR-like_helical_dom_sf"/>
</dbReference>
<dbReference type="Pfam" id="PF13174">
    <property type="entry name" value="TPR_6"/>
    <property type="match status" value="1"/>
</dbReference>
<accession>A0A2T5BZS3</accession>
<evidence type="ECO:0000313" key="4">
    <source>
        <dbReference type="Proteomes" id="UP000243525"/>
    </source>
</evidence>
<dbReference type="SMART" id="SM00028">
    <property type="entry name" value="TPR"/>
    <property type="match status" value="2"/>
</dbReference>
<dbReference type="EMBL" id="QAAD01000013">
    <property type="protein sequence ID" value="PTN07801.1"/>
    <property type="molecule type" value="Genomic_DNA"/>
</dbReference>
<keyword evidence="2" id="KW-1133">Transmembrane helix</keyword>
<feature type="coiled-coil region" evidence="1">
    <location>
        <begin position="154"/>
        <end position="181"/>
    </location>
</feature>
<dbReference type="Gene3D" id="1.25.40.10">
    <property type="entry name" value="Tetratricopeptide repeat domain"/>
    <property type="match status" value="1"/>
</dbReference>
<keyword evidence="1" id="KW-0175">Coiled coil</keyword>
<keyword evidence="4" id="KW-1185">Reference proteome</keyword>